<proteinExistence type="predicted"/>
<keyword evidence="2" id="KW-0472">Membrane</keyword>
<keyword evidence="2" id="KW-1133">Transmembrane helix</keyword>
<gene>
    <name evidence="3" type="ORF">H0H81_011439</name>
</gene>
<reference evidence="3" key="2">
    <citation type="submission" date="2021-10" db="EMBL/GenBank/DDBJ databases">
        <title>Phylogenomics reveals ancestral predisposition of the termite-cultivated fungus Termitomyces towards a domesticated lifestyle.</title>
        <authorList>
            <person name="Auxier B."/>
            <person name="Grum-Grzhimaylo A."/>
            <person name="Cardenas M.E."/>
            <person name="Lodge J.D."/>
            <person name="Laessoe T."/>
            <person name="Pedersen O."/>
            <person name="Smith M.E."/>
            <person name="Kuyper T.W."/>
            <person name="Franco-Molano E.A."/>
            <person name="Baroni T.J."/>
            <person name="Aanen D.K."/>
        </authorList>
    </citation>
    <scope>NUCLEOTIDE SEQUENCE</scope>
    <source>
        <strain evidence="3">D49</strain>
    </source>
</reference>
<name>A0A9P7GN46_9AGAR</name>
<comment type="caution">
    <text evidence="3">The sequence shown here is derived from an EMBL/GenBank/DDBJ whole genome shotgun (WGS) entry which is preliminary data.</text>
</comment>
<feature type="compositionally biased region" description="Basic and acidic residues" evidence="1">
    <location>
        <begin position="161"/>
        <end position="187"/>
    </location>
</feature>
<feature type="region of interest" description="Disordered" evidence="1">
    <location>
        <begin position="155"/>
        <end position="198"/>
    </location>
</feature>
<feature type="transmembrane region" description="Helical" evidence="2">
    <location>
        <begin position="53"/>
        <end position="74"/>
    </location>
</feature>
<feature type="transmembrane region" description="Helical" evidence="2">
    <location>
        <begin position="12"/>
        <end position="33"/>
    </location>
</feature>
<evidence type="ECO:0000313" key="3">
    <source>
        <dbReference type="EMBL" id="KAG5653687.1"/>
    </source>
</evidence>
<evidence type="ECO:0000313" key="4">
    <source>
        <dbReference type="Proteomes" id="UP000717328"/>
    </source>
</evidence>
<dbReference type="EMBL" id="JABCKI010000039">
    <property type="protein sequence ID" value="KAG5653687.1"/>
    <property type="molecule type" value="Genomic_DNA"/>
</dbReference>
<protein>
    <submittedName>
        <fullName evidence="3">Uncharacterized protein</fullName>
    </submittedName>
</protein>
<reference evidence="3" key="1">
    <citation type="submission" date="2021-02" db="EMBL/GenBank/DDBJ databases">
        <authorList>
            <person name="Nieuwenhuis M."/>
            <person name="Van De Peppel L.J.J."/>
        </authorList>
    </citation>
    <scope>NUCLEOTIDE SEQUENCE</scope>
    <source>
        <strain evidence="3">D49</strain>
    </source>
</reference>
<evidence type="ECO:0000256" key="1">
    <source>
        <dbReference type="SAM" id="MobiDB-lite"/>
    </source>
</evidence>
<dbReference type="Proteomes" id="UP000717328">
    <property type="component" value="Unassembled WGS sequence"/>
</dbReference>
<sequence length="198" mass="21422">MFDLIQNIIQPIIWFATAPLTAVLHLIIGHAILHAANPHSSTWSPSLQSTASAGAVGGTILGVPLVPLYIYLALLEEERLENYRLEHPADDSVEVCTMFHSFTSLMEWAARGAILVGGGCAAGALGVVCLRDTGTRMGICQATIRKAHELVSRIGGQPPEQLHRDVTQPHTEAREIRRDGLVDENKSTPEPVARLGHN</sequence>
<dbReference type="AlphaFoldDB" id="A0A9P7GN46"/>
<organism evidence="3 4">
    <name type="scientific">Sphagnurus paluster</name>
    <dbReference type="NCBI Taxonomy" id="117069"/>
    <lineage>
        <taxon>Eukaryota</taxon>
        <taxon>Fungi</taxon>
        <taxon>Dikarya</taxon>
        <taxon>Basidiomycota</taxon>
        <taxon>Agaricomycotina</taxon>
        <taxon>Agaricomycetes</taxon>
        <taxon>Agaricomycetidae</taxon>
        <taxon>Agaricales</taxon>
        <taxon>Tricholomatineae</taxon>
        <taxon>Lyophyllaceae</taxon>
        <taxon>Sphagnurus</taxon>
    </lineage>
</organism>
<keyword evidence="2" id="KW-0812">Transmembrane</keyword>
<evidence type="ECO:0000256" key="2">
    <source>
        <dbReference type="SAM" id="Phobius"/>
    </source>
</evidence>
<accession>A0A9P7GN46</accession>
<keyword evidence="4" id="KW-1185">Reference proteome</keyword>